<keyword evidence="1 6" id="KW-0328">Glycosyltransferase</keyword>
<feature type="binding site" evidence="6">
    <location>
        <position position="226"/>
    </location>
    <ligand>
        <name>substrate</name>
    </ligand>
</feature>
<name>A0A7R9L8U2_9ACAR</name>
<evidence type="ECO:0000259" key="7">
    <source>
        <dbReference type="Pfam" id="PF01702"/>
    </source>
</evidence>
<comment type="function">
    <text evidence="6">Catalytic subunit of the queuine tRNA-ribosyltransferase (TGT) that catalyzes the base-exchange of a guanine (G) residue with queuine (Q) at position 34 (anticodon wobble position) in tRNAs with GU(N) anticodons (tRNA-Asp, -Asn, -His and -Tyr), resulting in the hypermodified nucleoside queuosine (7-(((4,5-cis-dihydroxy-2-cyclopenten-1-yl)amino)methyl)-7-deazaguanosine). Catalysis occurs through a double-displacement mechanism. The nucleophile active site attacks the C1' of nucleotide 34 to detach the guanine base from the RNA, forming a covalent enzyme-RNA intermediate. The proton acceptor active site deprotonates the incoming queuine, allowing a nucleophilic attack on the C1' of the ribose to form the product.</text>
</comment>
<keyword evidence="2 6" id="KW-0808">Transferase</keyword>
<feature type="binding site" evidence="6">
    <location>
        <position position="173"/>
    </location>
    <ligand>
        <name>substrate</name>
    </ligand>
</feature>
<dbReference type="EMBL" id="OC872997">
    <property type="protein sequence ID" value="CAD7636095.1"/>
    <property type="molecule type" value="Genomic_DNA"/>
</dbReference>
<keyword evidence="9" id="KW-1185">Reference proteome</keyword>
<protein>
    <recommendedName>
        <fullName evidence="6">Queuine tRNA-ribosyltransferase catalytic subunit 1</fullName>
        <ecNumber evidence="6">2.4.2.64</ecNumber>
    </recommendedName>
    <alternativeName>
        <fullName evidence="6">Guanine insertion enzyme</fullName>
    </alternativeName>
    <alternativeName>
        <fullName evidence="6">tRNA-guanine transglycosylase</fullName>
    </alternativeName>
</protein>
<dbReference type="GO" id="GO:0005829">
    <property type="term" value="C:cytosol"/>
    <property type="evidence" value="ECO:0007669"/>
    <property type="project" value="TreeGrafter"/>
</dbReference>
<keyword evidence="3 6" id="KW-0819">tRNA processing</keyword>
<dbReference type="NCBIfam" id="TIGR00449">
    <property type="entry name" value="tgt_general"/>
    <property type="match status" value="1"/>
</dbReference>
<comment type="subunit">
    <text evidence="6">Heterodimer of a catalytic subunit and an accessory subunit.</text>
</comment>
<dbReference type="EC" id="2.4.2.64" evidence="6"/>
<dbReference type="PANTHER" id="PTHR43530:SF1">
    <property type="entry name" value="QUEUINE TRNA-RIBOSYLTRANSFERASE CATALYTIC SUBUNIT 1"/>
    <property type="match status" value="1"/>
</dbReference>
<dbReference type="GO" id="GO:0008479">
    <property type="term" value="F:tRNA-guanosine(34) queuine transglycosylase activity"/>
    <property type="evidence" value="ECO:0007669"/>
    <property type="project" value="UniProtKB-UniRule"/>
</dbReference>
<feature type="binding site" evidence="6">
    <location>
        <position position="373"/>
    </location>
    <ligand>
        <name>Zn(2+)</name>
        <dbReference type="ChEBI" id="CHEBI:29105"/>
    </ligand>
</feature>
<dbReference type="GO" id="GO:0046872">
    <property type="term" value="F:metal ion binding"/>
    <property type="evidence" value="ECO:0007669"/>
    <property type="project" value="UniProtKB-KW"/>
</dbReference>
<evidence type="ECO:0000256" key="6">
    <source>
        <dbReference type="HAMAP-Rule" id="MF_03218"/>
    </source>
</evidence>
<dbReference type="Pfam" id="PF01702">
    <property type="entry name" value="TGT"/>
    <property type="match status" value="1"/>
</dbReference>
<evidence type="ECO:0000256" key="1">
    <source>
        <dbReference type="ARBA" id="ARBA00022676"/>
    </source>
</evidence>
<feature type="active site" description="Nucleophile" evidence="6">
    <location>
        <position position="303"/>
    </location>
</feature>
<dbReference type="InterPro" id="IPR036511">
    <property type="entry name" value="TGT-like_sf"/>
</dbReference>
<gene>
    <name evidence="8" type="ORF">OSB1V03_LOCUS16484</name>
</gene>
<dbReference type="InterPro" id="IPR004803">
    <property type="entry name" value="TGT"/>
</dbReference>
<evidence type="ECO:0000256" key="2">
    <source>
        <dbReference type="ARBA" id="ARBA00022679"/>
    </source>
</evidence>
<evidence type="ECO:0000313" key="9">
    <source>
        <dbReference type="Proteomes" id="UP000759131"/>
    </source>
</evidence>
<evidence type="ECO:0000313" key="8">
    <source>
        <dbReference type="EMBL" id="CAD7636095.1"/>
    </source>
</evidence>
<dbReference type="Proteomes" id="UP000759131">
    <property type="component" value="Unassembled WGS sequence"/>
</dbReference>
<dbReference type="OrthoDB" id="10249838at2759"/>
<dbReference type="HAMAP" id="MF_00168">
    <property type="entry name" value="Q_tRNA_Tgt"/>
    <property type="match status" value="1"/>
</dbReference>
<keyword evidence="4 6" id="KW-0479">Metal-binding</keyword>
<feature type="binding site" evidence="6">
    <location>
        <position position="347"/>
    </location>
    <ligand>
        <name>Zn(2+)</name>
        <dbReference type="ChEBI" id="CHEBI:29105"/>
    </ligand>
</feature>
<comment type="cofactor">
    <cofactor evidence="6">
        <name>Zn(2+)</name>
        <dbReference type="ChEBI" id="CHEBI:29105"/>
    </cofactor>
</comment>
<dbReference type="EMBL" id="CAJPIZ010018422">
    <property type="protein sequence ID" value="CAG2116525.1"/>
    <property type="molecule type" value="Genomic_DNA"/>
</dbReference>
<keyword evidence="5 6" id="KW-0862">Zinc</keyword>
<feature type="binding site" evidence="6">
    <location>
        <begin position="112"/>
        <end position="116"/>
    </location>
    <ligand>
        <name>substrate</name>
    </ligand>
</feature>
<dbReference type="AlphaFoldDB" id="A0A7R9L8U2"/>
<dbReference type="GO" id="GO:0006400">
    <property type="term" value="P:tRNA modification"/>
    <property type="evidence" value="ECO:0007669"/>
    <property type="project" value="InterPro"/>
</dbReference>
<feature type="active site" description="Proton acceptor" evidence="6">
    <location>
        <position position="112"/>
    </location>
</feature>
<feature type="binding site" evidence="6">
    <location>
        <position position="342"/>
    </location>
    <ligand>
        <name>Zn(2+)</name>
        <dbReference type="ChEBI" id="CHEBI:29105"/>
    </ligand>
</feature>
<evidence type="ECO:0000256" key="4">
    <source>
        <dbReference type="ARBA" id="ARBA00022723"/>
    </source>
</evidence>
<dbReference type="PANTHER" id="PTHR43530">
    <property type="entry name" value="QUEUINE TRNA-RIBOSYLTRANSFERASE CATALYTIC SUBUNIT 1"/>
    <property type="match status" value="1"/>
</dbReference>
<proteinExistence type="inferred from homology"/>
<feature type="domain" description="tRNA-guanine(15) transglycosylase-like" evidence="7">
    <location>
        <begin position="25"/>
        <end position="404"/>
    </location>
</feature>
<keyword evidence="6" id="KW-0963">Cytoplasm</keyword>
<dbReference type="InterPro" id="IPR002616">
    <property type="entry name" value="tRNA_ribo_trans-like"/>
</dbReference>
<comment type="catalytic activity">
    <reaction evidence="6">
        <text>guanosine(34) in tRNA + queuine = queuosine(34) in tRNA + guanine</text>
        <dbReference type="Rhea" id="RHEA:16633"/>
        <dbReference type="Rhea" id="RHEA-COMP:10341"/>
        <dbReference type="Rhea" id="RHEA-COMP:18571"/>
        <dbReference type="ChEBI" id="CHEBI:16235"/>
        <dbReference type="ChEBI" id="CHEBI:17433"/>
        <dbReference type="ChEBI" id="CHEBI:74269"/>
        <dbReference type="ChEBI" id="CHEBI:194431"/>
        <dbReference type="EC" id="2.4.2.64"/>
    </reaction>
</comment>
<dbReference type="NCBIfam" id="TIGR00430">
    <property type="entry name" value="Q_tRNA_tgt"/>
    <property type="match status" value="1"/>
</dbReference>
<organism evidence="8">
    <name type="scientific">Medioppia subpectinata</name>
    <dbReference type="NCBI Taxonomy" id="1979941"/>
    <lineage>
        <taxon>Eukaryota</taxon>
        <taxon>Metazoa</taxon>
        <taxon>Ecdysozoa</taxon>
        <taxon>Arthropoda</taxon>
        <taxon>Chelicerata</taxon>
        <taxon>Arachnida</taxon>
        <taxon>Acari</taxon>
        <taxon>Acariformes</taxon>
        <taxon>Sarcoptiformes</taxon>
        <taxon>Oribatida</taxon>
        <taxon>Brachypylina</taxon>
        <taxon>Oppioidea</taxon>
        <taxon>Oppiidae</taxon>
        <taxon>Medioppia</taxon>
    </lineage>
</organism>
<accession>A0A7R9L8U2</accession>
<comment type="subcellular location">
    <subcellularLocation>
        <location evidence="6">Cytoplasm</location>
    </subcellularLocation>
</comment>
<evidence type="ECO:0000256" key="3">
    <source>
        <dbReference type="ARBA" id="ARBA00022694"/>
    </source>
</evidence>
<dbReference type="SUPFAM" id="SSF51713">
    <property type="entry name" value="tRNA-guanine transglycosylase"/>
    <property type="match status" value="1"/>
</dbReference>
<feature type="binding site" evidence="6">
    <location>
        <position position="253"/>
    </location>
    <ligand>
        <name>substrate</name>
    </ligand>
</feature>
<feature type="region of interest" description="RNA binding" evidence="6">
    <location>
        <begin position="284"/>
        <end position="290"/>
    </location>
</feature>
<dbReference type="Gene3D" id="3.20.20.105">
    <property type="entry name" value="Queuine tRNA-ribosyltransferase-like"/>
    <property type="match status" value="1"/>
</dbReference>
<feature type="binding site" evidence="6">
    <location>
        <position position="344"/>
    </location>
    <ligand>
        <name>Zn(2+)</name>
        <dbReference type="ChEBI" id="CHEBI:29105"/>
    </ligand>
</feature>
<sequence>MLKVLTKSMSKGLSFEVVADCGQTRARLSKLTLKSLSDGSLGRDVTIETPMFMPVGTNATIKGLLPAQVEGTGCQLILANTYHVGSRPGVDTVDRAGGIHELMRWPNALLTDSGGFQMVSLSKLSEVSENGVLFKSPYDKDSTHTVSDEMLLTPEMATQMQHKIGSNIMMQLDDVIKTTHPDEQRMETALHRSIRWYDRCRVTHSKAVADDKTGRHARQNLFPIIQGGLNPEFRRQSAREIVARDPVGIAIGGLSGGEAKDKFIEMVAVSTESLPANKPRYLMGVGLAIDMLMCVAFGVDLFDCVYPTRTARFGCALVGYGKEVSLRSTSMALDFTPLDSECDCNTCVKYTRSYVHHLMRDKNTVGCHLLSEHNIRFQMRFMQKIRDAIRDGVFAEFIADNLRYHFGDRDNYPQWISQAISQLKLDV</sequence>
<evidence type="ECO:0000256" key="5">
    <source>
        <dbReference type="ARBA" id="ARBA00022833"/>
    </source>
</evidence>
<reference evidence="8" key="1">
    <citation type="submission" date="2020-11" db="EMBL/GenBank/DDBJ databases">
        <authorList>
            <person name="Tran Van P."/>
        </authorList>
    </citation>
    <scope>NUCLEOTIDE SEQUENCE</scope>
</reference>
<feature type="region of interest" description="RNA binding; important for wobble base 34 recognition" evidence="6">
    <location>
        <begin position="308"/>
        <end position="312"/>
    </location>
</feature>
<comment type="similarity">
    <text evidence="6">Belongs to the queuine tRNA-ribosyltransferase family.</text>
</comment>